<dbReference type="PANTHER" id="PTHR18968:SF13">
    <property type="entry name" value="ACETOLACTATE SYNTHASE CATALYTIC SUBUNIT, MITOCHONDRIAL"/>
    <property type="match status" value="1"/>
</dbReference>
<feature type="compositionally biased region" description="Low complexity" evidence="2">
    <location>
        <begin position="147"/>
        <end position="159"/>
    </location>
</feature>
<keyword evidence="5" id="KW-1185">Reference proteome</keyword>
<gene>
    <name evidence="4" type="ORF">GBAR_LOCUS2454</name>
</gene>
<comment type="similarity">
    <text evidence="1">Belongs to the TPP enzyme family.</text>
</comment>
<evidence type="ECO:0000256" key="1">
    <source>
        <dbReference type="ARBA" id="ARBA00007812"/>
    </source>
</evidence>
<dbReference type="Proteomes" id="UP001174909">
    <property type="component" value="Unassembled WGS sequence"/>
</dbReference>
<evidence type="ECO:0000259" key="3">
    <source>
        <dbReference type="Pfam" id="PF02776"/>
    </source>
</evidence>
<dbReference type="SUPFAM" id="SSF52518">
    <property type="entry name" value="Thiamin diphosphate-binding fold (THDP-binding)"/>
    <property type="match status" value="1"/>
</dbReference>
<dbReference type="GO" id="GO:0009097">
    <property type="term" value="P:isoleucine biosynthetic process"/>
    <property type="evidence" value="ECO:0007669"/>
    <property type="project" value="TreeGrafter"/>
</dbReference>
<organism evidence="4 5">
    <name type="scientific">Geodia barretti</name>
    <name type="common">Barrett's horny sponge</name>
    <dbReference type="NCBI Taxonomy" id="519541"/>
    <lineage>
        <taxon>Eukaryota</taxon>
        <taxon>Metazoa</taxon>
        <taxon>Porifera</taxon>
        <taxon>Demospongiae</taxon>
        <taxon>Heteroscleromorpha</taxon>
        <taxon>Tetractinellida</taxon>
        <taxon>Astrophorina</taxon>
        <taxon>Geodiidae</taxon>
        <taxon>Geodia</taxon>
    </lineage>
</organism>
<dbReference type="GO" id="GO:0009099">
    <property type="term" value="P:L-valine biosynthetic process"/>
    <property type="evidence" value="ECO:0007669"/>
    <property type="project" value="TreeGrafter"/>
</dbReference>
<dbReference type="InterPro" id="IPR045229">
    <property type="entry name" value="TPP_enz"/>
</dbReference>
<evidence type="ECO:0000313" key="4">
    <source>
        <dbReference type="EMBL" id="CAI7998515.1"/>
    </source>
</evidence>
<dbReference type="Pfam" id="PF02776">
    <property type="entry name" value="TPP_enzyme_N"/>
    <property type="match status" value="1"/>
</dbReference>
<dbReference type="GO" id="GO:0030976">
    <property type="term" value="F:thiamine pyrophosphate binding"/>
    <property type="evidence" value="ECO:0007669"/>
    <property type="project" value="InterPro"/>
</dbReference>
<comment type="caution">
    <text evidence="4">The sequence shown here is derived from an EMBL/GenBank/DDBJ whole genome shotgun (WGS) entry which is preliminary data.</text>
</comment>
<accession>A0AA35QZZ3</accession>
<dbReference type="EMBL" id="CASHTH010000351">
    <property type="protein sequence ID" value="CAI7998515.1"/>
    <property type="molecule type" value="Genomic_DNA"/>
</dbReference>
<proteinExistence type="inferred from homology"/>
<protein>
    <submittedName>
        <fullName evidence="4">Probable acetolactate synthase large subunit</fullName>
    </submittedName>
</protein>
<dbReference type="Gene3D" id="3.40.50.970">
    <property type="match status" value="1"/>
</dbReference>
<dbReference type="CDD" id="cd07035">
    <property type="entry name" value="TPP_PYR_POX_like"/>
    <property type="match status" value="1"/>
</dbReference>
<feature type="region of interest" description="Disordered" evidence="2">
    <location>
        <begin position="145"/>
        <end position="166"/>
    </location>
</feature>
<dbReference type="InterPro" id="IPR012001">
    <property type="entry name" value="Thiamin_PyroP_enz_TPP-bd_dom"/>
</dbReference>
<feature type="domain" description="Thiamine pyrophosphate enzyme N-terminal TPP-binding" evidence="3">
    <location>
        <begin position="4"/>
        <end position="109"/>
    </location>
</feature>
<dbReference type="GO" id="GO:0003984">
    <property type="term" value="F:acetolactate synthase activity"/>
    <property type="evidence" value="ECO:0007669"/>
    <property type="project" value="TreeGrafter"/>
</dbReference>
<reference evidence="4" key="1">
    <citation type="submission" date="2023-03" db="EMBL/GenBank/DDBJ databases">
        <authorList>
            <person name="Steffen K."/>
            <person name="Cardenas P."/>
        </authorList>
    </citation>
    <scope>NUCLEOTIDE SEQUENCE</scope>
</reference>
<sequence>MSIDVATSIARILKQEGVEWVSTFPVCRVNNALGREGVPMIMMRDDRYAVALADAYSRVTGGERIGVCTVQGGVNGAGLQYSFPGLAQAFEDNSPMLCITDGIPAGSTENTLFDVSTSLKTVTKWFGYIDRPERTPEFMRRAFSMLRSGRPGPSGAGSAQRGGHLR</sequence>
<name>A0AA35QZZ3_GEOBA</name>
<evidence type="ECO:0000256" key="2">
    <source>
        <dbReference type="SAM" id="MobiDB-lite"/>
    </source>
</evidence>
<evidence type="ECO:0000313" key="5">
    <source>
        <dbReference type="Proteomes" id="UP001174909"/>
    </source>
</evidence>
<dbReference type="PANTHER" id="PTHR18968">
    <property type="entry name" value="THIAMINE PYROPHOSPHATE ENZYMES"/>
    <property type="match status" value="1"/>
</dbReference>
<dbReference type="GO" id="GO:0005948">
    <property type="term" value="C:acetolactate synthase complex"/>
    <property type="evidence" value="ECO:0007669"/>
    <property type="project" value="TreeGrafter"/>
</dbReference>
<dbReference type="GO" id="GO:0050660">
    <property type="term" value="F:flavin adenine dinucleotide binding"/>
    <property type="evidence" value="ECO:0007669"/>
    <property type="project" value="TreeGrafter"/>
</dbReference>
<dbReference type="AlphaFoldDB" id="A0AA35QZZ3"/>
<dbReference type="InterPro" id="IPR029061">
    <property type="entry name" value="THDP-binding"/>
</dbReference>